<evidence type="ECO:0000313" key="2">
    <source>
        <dbReference type="EMBL" id="KAF2241843.1"/>
    </source>
</evidence>
<name>A0A6A6HW99_9PLEO</name>
<feature type="region of interest" description="Disordered" evidence="1">
    <location>
        <begin position="320"/>
        <end position="350"/>
    </location>
</feature>
<evidence type="ECO:0000256" key="1">
    <source>
        <dbReference type="SAM" id="MobiDB-lite"/>
    </source>
</evidence>
<dbReference type="AlphaFoldDB" id="A0A6A6HW99"/>
<proteinExistence type="predicted"/>
<protein>
    <submittedName>
        <fullName evidence="2">Uncharacterized protein</fullName>
    </submittedName>
</protein>
<feature type="compositionally biased region" description="Polar residues" evidence="1">
    <location>
        <begin position="340"/>
        <end position="350"/>
    </location>
</feature>
<keyword evidence="3" id="KW-1185">Reference proteome</keyword>
<gene>
    <name evidence="2" type="ORF">BU26DRAFT_585415</name>
</gene>
<dbReference type="OrthoDB" id="4721224at2759"/>
<reference evidence="2" key="1">
    <citation type="journal article" date="2020" name="Stud. Mycol.">
        <title>101 Dothideomycetes genomes: a test case for predicting lifestyles and emergence of pathogens.</title>
        <authorList>
            <person name="Haridas S."/>
            <person name="Albert R."/>
            <person name="Binder M."/>
            <person name="Bloem J."/>
            <person name="Labutti K."/>
            <person name="Salamov A."/>
            <person name="Andreopoulos B."/>
            <person name="Baker S."/>
            <person name="Barry K."/>
            <person name="Bills G."/>
            <person name="Bluhm B."/>
            <person name="Cannon C."/>
            <person name="Castanera R."/>
            <person name="Culley D."/>
            <person name="Daum C."/>
            <person name="Ezra D."/>
            <person name="Gonzalez J."/>
            <person name="Henrissat B."/>
            <person name="Kuo A."/>
            <person name="Liang C."/>
            <person name="Lipzen A."/>
            <person name="Lutzoni F."/>
            <person name="Magnuson J."/>
            <person name="Mondo S."/>
            <person name="Nolan M."/>
            <person name="Ohm R."/>
            <person name="Pangilinan J."/>
            <person name="Park H.-J."/>
            <person name="Ramirez L."/>
            <person name="Alfaro M."/>
            <person name="Sun H."/>
            <person name="Tritt A."/>
            <person name="Yoshinaga Y."/>
            <person name="Zwiers L.-H."/>
            <person name="Turgeon B."/>
            <person name="Goodwin S."/>
            <person name="Spatafora J."/>
            <person name="Crous P."/>
            <person name="Grigoriev I."/>
        </authorList>
    </citation>
    <scope>NUCLEOTIDE SEQUENCE</scope>
    <source>
        <strain evidence="2">CBS 122368</strain>
    </source>
</reference>
<feature type="compositionally biased region" description="Low complexity" evidence="1">
    <location>
        <begin position="13"/>
        <end position="27"/>
    </location>
</feature>
<accession>A0A6A6HW99</accession>
<dbReference type="EMBL" id="ML987210">
    <property type="protein sequence ID" value="KAF2241843.1"/>
    <property type="molecule type" value="Genomic_DNA"/>
</dbReference>
<dbReference type="Proteomes" id="UP000800094">
    <property type="component" value="Unassembled WGS sequence"/>
</dbReference>
<sequence>MASPRNSSDEDCTATPSFRSSSPTTPATILSPTDQALLVVQQICSGTYQNSSDSFYITLTSDEYAVFKAEIENDPKLHSWAIDKLRTDWTAKTGELVIHMATTMRDIAATETEDTVIKHVNKLASEAPADSAIPTIAANIAPRYTSRVDLPGLGPGSYKSPDASTRYKGYKFPPITLEVAYSHDKSRVEKKLAYQNPNKATSEGARTGDLNEASYCIYRVYATEHTYGVSETGWTLFRDTEGELVDGALELWLLDFCPADVLHRDSPDNKLISIPHITLFDILLYAEEEHENARRGRVVDPDEFHGKTFDGAFIRYDTATAPTAPRQIPPRGKDGARTAGQGSASKQTGE</sequence>
<organism evidence="2 3">
    <name type="scientific">Trematosphaeria pertusa</name>
    <dbReference type="NCBI Taxonomy" id="390896"/>
    <lineage>
        <taxon>Eukaryota</taxon>
        <taxon>Fungi</taxon>
        <taxon>Dikarya</taxon>
        <taxon>Ascomycota</taxon>
        <taxon>Pezizomycotina</taxon>
        <taxon>Dothideomycetes</taxon>
        <taxon>Pleosporomycetidae</taxon>
        <taxon>Pleosporales</taxon>
        <taxon>Massarineae</taxon>
        <taxon>Trematosphaeriaceae</taxon>
        <taxon>Trematosphaeria</taxon>
    </lineage>
</organism>
<dbReference type="GeneID" id="54587965"/>
<feature type="region of interest" description="Disordered" evidence="1">
    <location>
        <begin position="1"/>
        <end position="27"/>
    </location>
</feature>
<evidence type="ECO:0000313" key="3">
    <source>
        <dbReference type="Proteomes" id="UP000800094"/>
    </source>
</evidence>
<dbReference type="RefSeq" id="XP_033676847.1">
    <property type="nucleotide sequence ID" value="XM_033834635.1"/>
</dbReference>